<proteinExistence type="predicted"/>
<feature type="region of interest" description="Disordered" evidence="2">
    <location>
        <begin position="171"/>
        <end position="261"/>
    </location>
</feature>
<dbReference type="Proteomes" id="UP001281003">
    <property type="component" value="Unassembled WGS sequence"/>
</dbReference>
<dbReference type="AlphaFoldDB" id="A0AAE0UCZ9"/>
<accession>A0AAE0UCZ9</accession>
<feature type="compositionally biased region" description="Basic and acidic residues" evidence="2">
    <location>
        <begin position="195"/>
        <end position="211"/>
    </location>
</feature>
<feature type="coiled-coil region" evidence="1">
    <location>
        <begin position="107"/>
        <end position="137"/>
    </location>
</feature>
<organism evidence="3 4">
    <name type="scientific">Sordaria brevicollis</name>
    <dbReference type="NCBI Taxonomy" id="83679"/>
    <lineage>
        <taxon>Eukaryota</taxon>
        <taxon>Fungi</taxon>
        <taxon>Dikarya</taxon>
        <taxon>Ascomycota</taxon>
        <taxon>Pezizomycotina</taxon>
        <taxon>Sordariomycetes</taxon>
        <taxon>Sordariomycetidae</taxon>
        <taxon>Sordariales</taxon>
        <taxon>Sordariaceae</taxon>
        <taxon>Sordaria</taxon>
    </lineage>
</organism>
<evidence type="ECO:0000256" key="2">
    <source>
        <dbReference type="SAM" id="MobiDB-lite"/>
    </source>
</evidence>
<evidence type="ECO:0000256" key="1">
    <source>
        <dbReference type="SAM" id="Coils"/>
    </source>
</evidence>
<evidence type="ECO:0000313" key="4">
    <source>
        <dbReference type="Proteomes" id="UP001281003"/>
    </source>
</evidence>
<reference evidence="3" key="1">
    <citation type="journal article" date="2023" name="Mol. Phylogenet. Evol.">
        <title>Genome-scale phylogeny and comparative genomics of the fungal order Sordariales.</title>
        <authorList>
            <person name="Hensen N."/>
            <person name="Bonometti L."/>
            <person name="Westerberg I."/>
            <person name="Brannstrom I.O."/>
            <person name="Guillou S."/>
            <person name="Cros-Aarteil S."/>
            <person name="Calhoun S."/>
            <person name="Haridas S."/>
            <person name="Kuo A."/>
            <person name="Mondo S."/>
            <person name="Pangilinan J."/>
            <person name="Riley R."/>
            <person name="LaButti K."/>
            <person name="Andreopoulos B."/>
            <person name="Lipzen A."/>
            <person name="Chen C."/>
            <person name="Yan M."/>
            <person name="Daum C."/>
            <person name="Ng V."/>
            <person name="Clum A."/>
            <person name="Steindorff A."/>
            <person name="Ohm R.A."/>
            <person name="Martin F."/>
            <person name="Silar P."/>
            <person name="Natvig D.O."/>
            <person name="Lalanne C."/>
            <person name="Gautier V."/>
            <person name="Ament-Velasquez S.L."/>
            <person name="Kruys A."/>
            <person name="Hutchinson M.I."/>
            <person name="Powell A.J."/>
            <person name="Barry K."/>
            <person name="Miller A.N."/>
            <person name="Grigoriev I.V."/>
            <person name="Debuchy R."/>
            <person name="Gladieux P."/>
            <person name="Hiltunen Thoren M."/>
            <person name="Johannesson H."/>
        </authorList>
    </citation>
    <scope>NUCLEOTIDE SEQUENCE</scope>
    <source>
        <strain evidence="3">FGSC 1904</strain>
    </source>
</reference>
<name>A0AAE0UCZ9_SORBR</name>
<keyword evidence="4" id="KW-1185">Reference proteome</keyword>
<dbReference type="EMBL" id="JAUTDP010000004">
    <property type="protein sequence ID" value="KAK3399578.1"/>
    <property type="molecule type" value="Genomic_DNA"/>
</dbReference>
<evidence type="ECO:0000313" key="3">
    <source>
        <dbReference type="EMBL" id="KAK3399578.1"/>
    </source>
</evidence>
<comment type="caution">
    <text evidence="3">The sequence shown here is derived from an EMBL/GenBank/DDBJ whole genome shotgun (WGS) entry which is preliminary data.</text>
</comment>
<reference evidence="3" key="2">
    <citation type="submission" date="2023-07" db="EMBL/GenBank/DDBJ databases">
        <authorList>
            <consortium name="Lawrence Berkeley National Laboratory"/>
            <person name="Haridas S."/>
            <person name="Hensen N."/>
            <person name="Bonometti L."/>
            <person name="Westerberg I."/>
            <person name="Brannstrom I.O."/>
            <person name="Guillou S."/>
            <person name="Cros-Aarteil S."/>
            <person name="Calhoun S."/>
            <person name="Kuo A."/>
            <person name="Mondo S."/>
            <person name="Pangilinan J."/>
            <person name="Riley R."/>
            <person name="LaButti K."/>
            <person name="Andreopoulos B."/>
            <person name="Lipzen A."/>
            <person name="Chen C."/>
            <person name="Yanf M."/>
            <person name="Daum C."/>
            <person name="Ng V."/>
            <person name="Clum A."/>
            <person name="Steindorff A."/>
            <person name="Ohm R."/>
            <person name="Martin F."/>
            <person name="Silar P."/>
            <person name="Natvig D."/>
            <person name="Lalanne C."/>
            <person name="Gautier V."/>
            <person name="Ament-velasquez S.L."/>
            <person name="Kruys A."/>
            <person name="Hutchinson M.I."/>
            <person name="Powell A.J."/>
            <person name="Barry K."/>
            <person name="Miller A.N."/>
            <person name="Grigoriev I.V."/>
            <person name="Debuchy R."/>
            <person name="Gladieux P."/>
            <person name="Thoren M.H."/>
            <person name="Johannesson H."/>
        </authorList>
    </citation>
    <scope>NUCLEOTIDE SEQUENCE</scope>
    <source>
        <strain evidence="3">FGSC 1904</strain>
    </source>
</reference>
<sequence length="400" mass="46560">MSNQPQNQHQIPIPANMPLMIPMPDVAALDETLPINKEDIDKAVWLMSYNLPGRVSTPWGVQRVLWVFFKNVVIFMKRQMREEFRLAPLAVTREFLQKEHLHYAHDREAWKEERRELDRKKEELEMKGRELAAREAKLVREKRRLAVERIQLETEKKLVRAGLDVPVVTIPRLPNVPPSTKRRKAAHARSASLDVDVRDKQEPKEKNEIPAHLDIAQPLPQLPHRGRKRTRSQAGLDEPQGQLQYAGPFLPRKPIPSTLTPLESSIRTTSKVVDMHILKQPFTPTFTNRSDPNVDSTQITAILSSLLNPNNSHRLRYWRKFEREAPADTWFCWYGAMNVGYANKVVNERWHCSCEKLFTLGHTLAIHSGCVWVKRDGETGLLSFVWKEVWEKIEREKRQQ</sequence>
<keyword evidence="1" id="KW-0175">Coiled coil</keyword>
<gene>
    <name evidence="3" type="ORF">B0T20DRAFT_477421</name>
</gene>
<protein>
    <submittedName>
        <fullName evidence="3">Uncharacterized protein</fullName>
    </submittedName>
</protein>